<feature type="chain" id="PRO_5043945388" description="Apple domain-containing protein" evidence="2">
    <location>
        <begin position="22"/>
        <end position="354"/>
    </location>
</feature>
<comment type="caution">
    <text evidence="3">The sequence shown here is derived from an EMBL/GenBank/DDBJ whole genome shotgun (WGS) entry which is preliminary data.</text>
</comment>
<sequence>MARLSFLYYALFAALTTSSWASGTCKARDPSCPTGTKAIQCSSQISKLKLARITCSTPSTTVIKTVTIKPTTTKTESITSSRTIFITNKSVVTSTVTSTVPVTEKETITTTETVFTHTETTSVSIITIPGSRQEPCSVVEDTNPQGQKVKRKRGNNIGSLDASCSCLLTTTKLCGKSTSTTTITLPTSTKTIKKTVSKTTTTIYFDKSTSTKTITVESTITSTATESVTTTSVTATSTAAETVEEIVEIPYSPCDPIEIISGVSTANTNGLTLVETPSESLADCCRQCFSNKNCALYTRSPYDDGTCSIWYVTPEAWRSGCATESCDWGNSRQEFNRGSNSYGLGRCVSAAEQN</sequence>
<gene>
    <name evidence="3" type="ORF">TWF481_001032</name>
</gene>
<evidence type="ECO:0008006" key="5">
    <source>
        <dbReference type="Google" id="ProtNLM"/>
    </source>
</evidence>
<keyword evidence="4" id="KW-1185">Reference proteome</keyword>
<evidence type="ECO:0000256" key="2">
    <source>
        <dbReference type="SAM" id="SignalP"/>
    </source>
</evidence>
<dbReference type="Proteomes" id="UP001370758">
    <property type="component" value="Unassembled WGS sequence"/>
</dbReference>
<organism evidence="3 4">
    <name type="scientific">Arthrobotrys musiformis</name>
    <dbReference type="NCBI Taxonomy" id="47236"/>
    <lineage>
        <taxon>Eukaryota</taxon>
        <taxon>Fungi</taxon>
        <taxon>Dikarya</taxon>
        <taxon>Ascomycota</taxon>
        <taxon>Pezizomycotina</taxon>
        <taxon>Orbiliomycetes</taxon>
        <taxon>Orbiliales</taxon>
        <taxon>Orbiliaceae</taxon>
        <taxon>Arthrobotrys</taxon>
    </lineage>
</organism>
<accession>A0AAV9WPM0</accession>
<keyword evidence="2" id="KW-0732">Signal</keyword>
<reference evidence="3 4" key="1">
    <citation type="submission" date="2023-08" db="EMBL/GenBank/DDBJ databases">
        <authorList>
            <person name="Palmer J.M."/>
        </authorList>
    </citation>
    <scope>NUCLEOTIDE SEQUENCE [LARGE SCALE GENOMIC DNA]</scope>
    <source>
        <strain evidence="3 4">TWF481</strain>
    </source>
</reference>
<dbReference type="EMBL" id="JAVHJL010000001">
    <property type="protein sequence ID" value="KAK6512141.1"/>
    <property type="molecule type" value="Genomic_DNA"/>
</dbReference>
<proteinExistence type="predicted"/>
<name>A0AAV9WPM0_9PEZI</name>
<evidence type="ECO:0000313" key="4">
    <source>
        <dbReference type="Proteomes" id="UP001370758"/>
    </source>
</evidence>
<feature type="signal peptide" evidence="2">
    <location>
        <begin position="1"/>
        <end position="21"/>
    </location>
</feature>
<dbReference type="AlphaFoldDB" id="A0AAV9WPM0"/>
<feature type="region of interest" description="Disordered" evidence="1">
    <location>
        <begin position="134"/>
        <end position="153"/>
    </location>
</feature>
<evidence type="ECO:0000256" key="1">
    <source>
        <dbReference type="SAM" id="MobiDB-lite"/>
    </source>
</evidence>
<protein>
    <recommendedName>
        <fullName evidence="5">Apple domain-containing protein</fullName>
    </recommendedName>
</protein>
<evidence type="ECO:0000313" key="3">
    <source>
        <dbReference type="EMBL" id="KAK6512141.1"/>
    </source>
</evidence>